<gene>
    <name evidence="1" type="ORF">BDZ31_000538</name>
</gene>
<dbReference type="EMBL" id="JACHNU010000001">
    <property type="protein sequence ID" value="MBB4660965.1"/>
    <property type="molecule type" value="Genomic_DNA"/>
</dbReference>
<name>A0A840I9G5_9ACTN</name>
<accession>A0A840I9G5</accession>
<dbReference type="Pfam" id="PF04007">
    <property type="entry name" value="DUF354"/>
    <property type="match status" value="1"/>
</dbReference>
<organism evidence="1 2">
    <name type="scientific">Conexibacter arvalis</name>
    <dbReference type="NCBI Taxonomy" id="912552"/>
    <lineage>
        <taxon>Bacteria</taxon>
        <taxon>Bacillati</taxon>
        <taxon>Actinomycetota</taxon>
        <taxon>Thermoleophilia</taxon>
        <taxon>Solirubrobacterales</taxon>
        <taxon>Conexibacteraceae</taxon>
        <taxon>Conexibacter</taxon>
    </lineage>
</organism>
<reference evidence="1 2" key="1">
    <citation type="submission" date="2020-08" db="EMBL/GenBank/DDBJ databases">
        <title>Genomic Encyclopedia of Archaeal and Bacterial Type Strains, Phase II (KMG-II): from individual species to whole genera.</title>
        <authorList>
            <person name="Goeker M."/>
        </authorList>
    </citation>
    <scope>NUCLEOTIDE SEQUENCE [LARGE SCALE GENOMIC DNA]</scope>
    <source>
        <strain evidence="1 2">DSM 23288</strain>
    </source>
</reference>
<dbReference type="SUPFAM" id="SSF53756">
    <property type="entry name" value="UDP-Glycosyltransferase/glycogen phosphorylase"/>
    <property type="match status" value="1"/>
</dbReference>
<dbReference type="PIRSF" id="PIRSF005357">
    <property type="entry name" value="UCP005357"/>
    <property type="match status" value="1"/>
</dbReference>
<evidence type="ECO:0008006" key="3">
    <source>
        <dbReference type="Google" id="ProtNLM"/>
    </source>
</evidence>
<comment type="caution">
    <text evidence="1">The sequence shown here is derived from an EMBL/GenBank/DDBJ whole genome shotgun (WGS) entry which is preliminary data.</text>
</comment>
<sequence length="343" mass="37631">MRVWVDLTNSPHVLVMRPVIELLRADGHEVEVTARDFAQTLQLCERFRIDHTAIGHHRGGRLAAKGLGLAQRSGALVRWARRRARERGPFDLALGHGSNDVTVAARLLGIPCSTTFDYEWATVQHTVNCRLAQAVVVPEAIPPQRLARYGAVPKLGRYPGLKEEFYLADFEPDPAILRELSLDVSEPVVVVRTPPVVSLYHRFEHDTFGAVLEKLRRSGAQTVVLPRTPEQREQLREAGGFILPERAIDAQSLIAYADLMISAGGTMNREAVALGTPVFTSFEGRLGAVDEQLIADGRLRRLTDPDAVVVAKRAGSAEGGGADRVRRDPRDFARLLAAPVGGI</sequence>
<dbReference type="PANTHER" id="PTHR39662:SF1">
    <property type="entry name" value="DUF354 DOMAIN-CONTAINING PROTEIN"/>
    <property type="match status" value="1"/>
</dbReference>
<evidence type="ECO:0000313" key="1">
    <source>
        <dbReference type="EMBL" id="MBB4660965.1"/>
    </source>
</evidence>
<dbReference type="Proteomes" id="UP000585272">
    <property type="component" value="Unassembled WGS sequence"/>
</dbReference>
<keyword evidence="2" id="KW-1185">Reference proteome</keyword>
<dbReference type="PANTHER" id="PTHR39662">
    <property type="entry name" value="DUF354 DOMAIN-CONTAINING PROTEIN-RELATED"/>
    <property type="match status" value="1"/>
</dbReference>
<protein>
    <recommendedName>
        <fullName evidence="3">DUF354 domain-containing protein</fullName>
    </recommendedName>
</protein>
<dbReference type="InterPro" id="IPR007152">
    <property type="entry name" value="DUF354"/>
</dbReference>
<dbReference type="RefSeq" id="WP_183338720.1">
    <property type="nucleotide sequence ID" value="NZ_JACHNU010000001.1"/>
</dbReference>
<evidence type="ECO:0000313" key="2">
    <source>
        <dbReference type="Proteomes" id="UP000585272"/>
    </source>
</evidence>
<dbReference type="AlphaFoldDB" id="A0A840I9G5"/>
<proteinExistence type="predicted"/>